<dbReference type="SMART" id="SM00460">
    <property type="entry name" value="TGc"/>
    <property type="match status" value="1"/>
</dbReference>
<dbReference type="Gene3D" id="2.60.40.1080">
    <property type="match status" value="1"/>
</dbReference>
<protein>
    <recommendedName>
        <fullName evidence="3">Transglutaminase-like domain-containing protein</fullName>
    </recommendedName>
</protein>
<feature type="region of interest" description="Disordered" evidence="1">
    <location>
        <begin position="126"/>
        <end position="156"/>
    </location>
</feature>
<evidence type="ECO:0000256" key="1">
    <source>
        <dbReference type="SAM" id="MobiDB-lite"/>
    </source>
</evidence>
<name>A0A3G9JSW2_9FIRM</name>
<accession>A0A3G9JSW2</accession>
<dbReference type="InterPro" id="IPR038765">
    <property type="entry name" value="Papain-like_cys_pep_sf"/>
</dbReference>
<organism evidence="4 5">
    <name type="scientific">Intestinibaculum porci</name>
    <dbReference type="NCBI Taxonomy" id="2487118"/>
    <lineage>
        <taxon>Bacteria</taxon>
        <taxon>Bacillati</taxon>
        <taxon>Bacillota</taxon>
        <taxon>Erysipelotrichia</taxon>
        <taxon>Erysipelotrichales</taxon>
        <taxon>Erysipelotrichaceae</taxon>
        <taxon>Intestinibaculum</taxon>
    </lineage>
</organism>
<evidence type="ECO:0000313" key="4">
    <source>
        <dbReference type="EMBL" id="BBH27578.1"/>
    </source>
</evidence>
<feature type="signal peptide" evidence="2">
    <location>
        <begin position="1"/>
        <end position="28"/>
    </location>
</feature>
<evidence type="ECO:0000259" key="3">
    <source>
        <dbReference type="SMART" id="SM00460"/>
    </source>
</evidence>
<feature type="chain" id="PRO_5039069265" description="Transglutaminase-like domain-containing protein" evidence="2">
    <location>
        <begin position="29"/>
        <end position="434"/>
    </location>
</feature>
<dbReference type="Pfam" id="PF01841">
    <property type="entry name" value="Transglut_core"/>
    <property type="match status" value="1"/>
</dbReference>
<dbReference type="InterPro" id="IPR002931">
    <property type="entry name" value="Transglutaminase-like"/>
</dbReference>
<dbReference type="InParanoid" id="A0A3G9JSW2"/>
<dbReference type="SUPFAM" id="SSF54001">
    <property type="entry name" value="Cysteine proteinases"/>
    <property type="match status" value="1"/>
</dbReference>
<evidence type="ECO:0000313" key="5">
    <source>
        <dbReference type="Proteomes" id="UP000268059"/>
    </source>
</evidence>
<keyword evidence="2" id="KW-0732">Signal</keyword>
<keyword evidence="5" id="KW-1185">Reference proteome</keyword>
<feature type="domain" description="Transglutaminase-like" evidence="3">
    <location>
        <begin position="310"/>
        <end position="365"/>
    </location>
</feature>
<dbReference type="Gene3D" id="3.10.620.30">
    <property type="match status" value="1"/>
</dbReference>
<dbReference type="Proteomes" id="UP000268059">
    <property type="component" value="Chromosome"/>
</dbReference>
<gene>
    <name evidence="4" type="ORF">SG0102_25120</name>
</gene>
<dbReference type="RefSeq" id="WP_125120288.1">
    <property type="nucleotide sequence ID" value="NZ_AP019309.1"/>
</dbReference>
<reference evidence="4 5" key="1">
    <citation type="submission" date="2018-11" db="EMBL/GenBank/DDBJ databases">
        <title>Novel Erysipelotrichaceae bacterium isolated from small intestine of a swine.</title>
        <authorList>
            <person name="Kim J.S."/>
            <person name="Choe H."/>
            <person name="Lee Y.R."/>
            <person name="Kim K.M."/>
            <person name="Park D.S."/>
        </authorList>
    </citation>
    <scope>NUCLEOTIDE SEQUENCE [LARGE SCALE GENOMIC DNA]</scope>
    <source>
        <strain evidence="4 5">SG0102</strain>
    </source>
</reference>
<proteinExistence type="predicted"/>
<dbReference type="EMBL" id="AP019309">
    <property type="protein sequence ID" value="BBH27578.1"/>
    <property type="molecule type" value="Genomic_DNA"/>
</dbReference>
<sequence length="434" mass="47334">MKNKTKEIHNSIMNIGAAMLALAVAAGASTPAITSFTQAQPVTKTKKKAKAKTTVLKAVTLTKGKSRTVSVKTKSKVKWTSSNAKVASVKSISKSKVKVTAKKEGSTKVSGKAGSAKWSFSVKVKKANPKPTGTSTKEKTNKTNTSKKKTNASQKKVNVRISGIENNETIEFDEPGEANAYVGITVYTDTPNSIKFSSSDTSIIKTDVNYYKGDPGFSPAYASCDLKPQKTGKVTITISYPGGSKSYTVNVSGSKPYCAVEGFLNKINASNLDDAHKAFVTDKWLEKRISYGKADTSDYNGTSPDYLISTLIKGKGVCYDYAKTYEWMLGFENIKSRYISTGDIGNHGWNQICVSGKWYNVDVSNNDEEPFNPEGAECFMKSDNCSNDFFSDRRHAVKYRSGDGEYPVTATATDYDNFDWSSFAQSEQFKSLIS</sequence>
<dbReference type="AlphaFoldDB" id="A0A3G9JSW2"/>
<evidence type="ECO:0000256" key="2">
    <source>
        <dbReference type="SAM" id="SignalP"/>
    </source>
</evidence>
<dbReference type="KEGG" id="ebm:SG0102_25120"/>
<dbReference type="OrthoDB" id="9788327at2"/>